<organism evidence="3 4">
    <name type="scientific">Goodea atripinnis</name>
    <dbReference type="NCBI Taxonomy" id="208336"/>
    <lineage>
        <taxon>Eukaryota</taxon>
        <taxon>Metazoa</taxon>
        <taxon>Chordata</taxon>
        <taxon>Craniata</taxon>
        <taxon>Vertebrata</taxon>
        <taxon>Euteleostomi</taxon>
        <taxon>Actinopterygii</taxon>
        <taxon>Neopterygii</taxon>
        <taxon>Teleostei</taxon>
        <taxon>Neoteleostei</taxon>
        <taxon>Acanthomorphata</taxon>
        <taxon>Ovalentaria</taxon>
        <taxon>Atherinomorphae</taxon>
        <taxon>Cyprinodontiformes</taxon>
        <taxon>Goodeidae</taxon>
        <taxon>Goodea</taxon>
    </lineage>
</organism>
<evidence type="ECO:0000313" key="4">
    <source>
        <dbReference type="Proteomes" id="UP001476798"/>
    </source>
</evidence>
<dbReference type="EMBL" id="JAHRIO010055076">
    <property type="protein sequence ID" value="MEQ2176733.1"/>
    <property type="molecule type" value="Genomic_DNA"/>
</dbReference>
<gene>
    <name evidence="3" type="ORF">GOODEAATRI_031017</name>
</gene>
<dbReference type="InterPro" id="IPR048664">
    <property type="entry name" value="INI1_DNA-bd"/>
</dbReference>
<proteinExistence type="predicted"/>
<reference evidence="3 4" key="1">
    <citation type="submission" date="2021-06" db="EMBL/GenBank/DDBJ databases">
        <authorList>
            <person name="Palmer J.M."/>
        </authorList>
    </citation>
    <scope>NUCLEOTIDE SEQUENCE [LARGE SCALE GENOMIC DNA]</scope>
    <source>
        <strain evidence="3 4">GA_2019</strain>
        <tissue evidence="3">Muscle</tissue>
    </source>
</reference>
<feature type="transmembrane region" description="Helical" evidence="1">
    <location>
        <begin position="53"/>
        <end position="74"/>
    </location>
</feature>
<evidence type="ECO:0000259" key="2">
    <source>
        <dbReference type="Pfam" id="PF21459"/>
    </source>
</evidence>
<keyword evidence="1" id="KW-1133">Transmembrane helix</keyword>
<dbReference type="Proteomes" id="UP001476798">
    <property type="component" value="Unassembled WGS sequence"/>
</dbReference>
<evidence type="ECO:0000256" key="1">
    <source>
        <dbReference type="SAM" id="Phobius"/>
    </source>
</evidence>
<accession>A0ABV0NZ40</accession>
<comment type="caution">
    <text evidence="3">The sequence shown here is derived from an EMBL/GenBank/DDBJ whole genome shotgun (WGS) entry which is preliminary data.</text>
</comment>
<evidence type="ECO:0000313" key="3">
    <source>
        <dbReference type="EMBL" id="MEQ2176733.1"/>
    </source>
</evidence>
<keyword evidence="1" id="KW-0812">Transmembrane</keyword>
<dbReference type="Pfam" id="PF21459">
    <property type="entry name" value="INI1_DNA-bd"/>
    <property type="match status" value="1"/>
</dbReference>
<keyword evidence="4" id="KW-1185">Reference proteome</keyword>
<sequence>MVGNYLRMFRGSLYKRYPSLWRRLASVEERKKIMASSHGDAFLHQKFEEFKPLWFLEIDAAVCFYFFPVALVLLRRIRREELCCMKKNHLSCRFSAIITIRNFSFSLNSAFLGEIRRNVSVAVNDPELVLKLLNNLWLFLPTATSVTLLKASECEEIFDGNDEKYKAVSISTEPPAYLR</sequence>
<protein>
    <recommendedName>
        <fullName evidence="2">SWI/SNF Subunit INI1 DNA binding domain-containing protein</fullName>
    </recommendedName>
</protein>
<name>A0ABV0NZ40_9TELE</name>
<feature type="domain" description="SWI/SNF Subunit INI1 DNA binding" evidence="2">
    <location>
        <begin position="2"/>
        <end position="40"/>
    </location>
</feature>
<keyword evidence="1" id="KW-0472">Membrane</keyword>